<feature type="chain" id="PRO_5005640523" evidence="1">
    <location>
        <begin position="22"/>
        <end position="251"/>
    </location>
</feature>
<accession>A0A0M2R5D0</accession>
<evidence type="ECO:0000313" key="3">
    <source>
        <dbReference type="Proteomes" id="UP000034491"/>
    </source>
</evidence>
<dbReference type="EMBL" id="LANI01000041">
    <property type="protein sequence ID" value="KKJ75175.1"/>
    <property type="molecule type" value="Genomic_DNA"/>
</dbReference>
<evidence type="ECO:0000256" key="1">
    <source>
        <dbReference type="SAM" id="SignalP"/>
    </source>
</evidence>
<sequence>MWNFVFLSFLFVFSISSIAVAQSSTRCQCDYNNWVGNCQASIELDNNWFKITTNTQQCSRVDWYADSNPKVTIVTGGLETEEWLGRSKRPELTLQSCKICRDTNLLPRNPENPPSTNHLDISAADARIMGTWSCNQQVKFKGQTVNCKTTKNINKKVGTNRYLSSFSGYCQRKLNPGYHLADGVSMVFDNNGVEEILISGDTITERGLSGGDNSNVKDEGTKVMNISGRTISGTGFQELNGGAWNYNCHKR</sequence>
<dbReference type="RefSeq" id="WP_046510162.1">
    <property type="nucleotide sequence ID" value="NZ_LANI01000041.1"/>
</dbReference>
<protein>
    <submittedName>
        <fullName evidence="2">Uncharacterized protein</fullName>
    </submittedName>
</protein>
<organism evidence="2 3">
    <name type="scientific">Kiloniella litopenaei</name>
    <dbReference type="NCBI Taxonomy" id="1549748"/>
    <lineage>
        <taxon>Bacteria</taxon>
        <taxon>Pseudomonadati</taxon>
        <taxon>Pseudomonadota</taxon>
        <taxon>Alphaproteobacteria</taxon>
        <taxon>Rhodospirillales</taxon>
        <taxon>Kiloniellaceae</taxon>
        <taxon>Kiloniella</taxon>
    </lineage>
</organism>
<comment type="caution">
    <text evidence="2">The sequence shown here is derived from an EMBL/GenBank/DDBJ whole genome shotgun (WGS) entry which is preliminary data.</text>
</comment>
<dbReference type="AlphaFoldDB" id="A0A0M2R5D0"/>
<feature type="signal peptide" evidence="1">
    <location>
        <begin position="1"/>
        <end position="21"/>
    </location>
</feature>
<keyword evidence="1" id="KW-0732">Signal</keyword>
<proteinExistence type="predicted"/>
<keyword evidence="3" id="KW-1185">Reference proteome</keyword>
<gene>
    <name evidence="2" type="ORF">WH95_19850</name>
</gene>
<dbReference type="Proteomes" id="UP000034491">
    <property type="component" value="Unassembled WGS sequence"/>
</dbReference>
<reference evidence="2 3" key="1">
    <citation type="submission" date="2015-03" db="EMBL/GenBank/DDBJ databases">
        <title>Genome sequence of Kiloniella sp. P1-1, isolated from the gut microflora of Pacific white shrimp, Penaeus vannamei.</title>
        <authorList>
            <person name="Shao Z."/>
            <person name="Wang L."/>
            <person name="Li X."/>
        </authorList>
    </citation>
    <scope>NUCLEOTIDE SEQUENCE [LARGE SCALE GENOMIC DNA]</scope>
    <source>
        <strain evidence="2 3">P1-1</strain>
    </source>
</reference>
<evidence type="ECO:0000313" key="2">
    <source>
        <dbReference type="EMBL" id="KKJ75175.1"/>
    </source>
</evidence>
<name>A0A0M2R5D0_9PROT</name>